<sequence length="816" mass="87188">MNQRMVVSSRLGMMGAVALILLAGHRCSAVAPPLLQPGTESSSQTQANSSLTQQTDLPSKPAPYPHSGEPSATSNVNSAQVKTGHAPVDLHLLPLVSPAGRPVIGLALEGGGALGLAHIGVLQWLEEHHIPVDRIAGTSMGSLIGGLYASGKSPSEIQKIAVSDAFKSVFDLEVPYTDVSFRRREDRSELPQGIEIGLKGGPSIRNSALTDSGLVSFLRTNLDRYDQTELRYDALPIPFRCVATDLNTLQPVVFEGGPIPQAVRASISIPGVFAPVEYNDHYLVDGAILDNLPTDIVKQDLQADVVIGVHLKGTSFSSADVSSIVGVFTRAYSAGTARTERAGEALANILVVADTSKFSTADYDAAPALIHAGYAAAEADRAALERYALSDAEWQKYLKIRQSRISAPPPPLNIVKVEGGSPGAQARVQADLAPLQGKPIDAATLTTALRHVQGNGTYQANVETLGAEDIHSENPTPADQAQASAPDTGVLVRLSPVRNGPPFLLFGANITADSSNVTRTTFDFRLLNQNLGGFGSELRTDLRVGFLTQASTEYYRLISPSGYYVQPHLGLLREPVYLWANQQRISERLFQQAGGGLDFGRTFSRNMQASIQYRAQTIRWHLVDGQDGTPTVSGTAQTALGQFIYDTRKSGTISPSGTRFEASAGALFNSVDSATAPLLQLSATRTFSLPGGIIVLSGEGNTYFRRNVTEPLRFTLGGPLRLSASSIDEFRGTDNYLARTGYLHRISALPFGTGQGLYTAFGYEAGEIWSPEHNAILRQDFVLTGLAATPVGVIQFGGSVGDAGHRKIFFSYGRIF</sequence>
<evidence type="ECO:0000256" key="2">
    <source>
        <dbReference type="ARBA" id="ARBA00022963"/>
    </source>
</evidence>
<proteinExistence type="predicted"/>
<evidence type="ECO:0000313" key="9">
    <source>
        <dbReference type="Proteomes" id="UP000290253"/>
    </source>
</evidence>
<feature type="compositionally biased region" description="Polar residues" evidence="5">
    <location>
        <begin position="70"/>
        <end position="80"/>
    </location>
</feature>
<dbReference type="RefSeq" id="WP_129208273.1">
    <property type="nucleotide sequence ID" value="NZ_BMGU01000003.1"/>
</dbReference>
<accession>A0A4Q1SDG2</accession>
<dbReference type="InterPro" id="IPR002641">
    <property type="entry name" value="PNPLA_dom"/>
</dbReference>
<feature type="short sequence motif" description="DGA/G" evidence="4">
    <location>
        <begin position="285"/>
        <end position="287"/>
    </location>
</feature>
<dbReference type="EMBL" id="SDMK01000002">
    <property type="protein sequence ID" value="RXS95105.1"/>
    <property type="molecule type" value="Genomic_DNA"/>
</dbReference>
<organism evidence="8 9">
    <name type="scientific">Silvibacterium dinghuense</name>
    <dbReference type="NCBI Taxonomy" id="1560006"/>
    <lineage>
        <taxon>Bacteria</taxon>
        <taxon>Pseudomonadati</taxon>
        <taxon>Acidobacteriota</taxon>
        <taxon>Terriglobia</taxon>
        <taxon>Terriglobales</taxon>
        <taxon>Acidobacteriaceae</taxon>
        <taxon>Silvibacterium</taxon>
    </lineage>
</organism>
<feature type="domain" description="PNPLA" evidence="7">
    <location>
        <begin position="106"/>
        <end position="298"/>
    </location>
</feature>
<evidence type="ECO:0000259" key="7">
    <source>
        <dbReference type="PROSITE" id="PS51635"/>
    </source>
</evidence>
<protein>
    <submittedName>
        <fullName evidence="8">Patatin</fullName>
    </submittedName>
</protein>
<dbReference type="PANTHER" id="PTHR14226:SF29">
    <property type="entry name" value="NEUROPATHY TARGET ESTERASE SWS"/>
    <property type="match status" value="1"/>
</dbReference>
<gene>
    <name evidence="8" type="ORF">ESZ00_10850</name>
</gene>
<dbReference type="GO" id="GO:0016787">
    <property type="term" value="F:hydrolase activity"/>
    <property type="evidence" value="ECO:0007669"/>
    <property type="project" value="UniProtKB-UniRule"/>
</dbReference>
<reference evidence="8 9" key="1">
    <citation type="journal article" date="2016" name="Int. J. Syst. Evol. Microbiol.">
        <title>Acidipila dinghuensis sp. nov., an acidobacterium isolated from forest soil.</title>
        <authorList>
            <person name="Jiang Y.W."/>
            <person name="Wang J."/>
            <person name="Chen M.H."/>
            <person name="Lv Y.Y."/>
            <person name="Qiu L.H."/>
        </authorList>
    </citation>
    <scope>NUCLEOTIDE SEQUENCE [LARGE SCALE GENOMIC DNA]</scope>
    <source>
        <strain evidence="8 9">DHOF10</strain>
    </source>
</reference>
<keyword evidence="3 4" id="KW-0443">Lipid metabolism</keyword>
<feature type="region of interest" description="Disordered" evidence="5">
    <location>
        <begin position="34"/>
        <end position="80"/>
    </location>
</feature>
<dbReference type="Pfam" id="PF01734">
    <property type="entry name" value="Patatin"/>
    <property type="match status" value="1"/>
</dbReference>
<dbReference type="InterPro" id="IPR016035">
    <property type="entry name" value="Acyl_Trfase/lysoPLipase"/>
</dbReference>
<feature type="compositionally biased region" description="Polar residues" evidence="5">
    <location>
        <begin position="38"/>
        <end position="57"/>
    </location>
</feature>
<dbReference type="GO" id="GO:0016042">
    <property type="term" value="P:lipid catabolic process"/>
    <property type="evidence" value="ECO:0007669"/>
    <property type="project" value="UniProtKB-UniRule"/>
</dbReference>
<evidence type="ECO:0000256" key="1">
    <source>
        <dbReference type="ARBA" id="ARBA00022801"/>
    </source>
</evidence>
<dbReference type="AlphaFoldDB" id="A0A4Q1SDG2"/>
<feature type="chain" id="PRO_5020386375" evidence="6">
    <location>
        <begin position="32"/>
        <end position="816"/>
    </location>
</feature>
<name>A0A4Q1SDG2_9BACT</name>
<keyword evidence="2 4" id="KW-0442">Lipid degradation</keyword>
<keyword evidence="1 4" id="KW-0378">Hydrolase</keyword>
<keyword evidence="6" id="KW-0732">Signal</keyword>
<dbReference type="Gene3D" id="3.40.1090.10">
    <property type="entry name" value="Cytosolic phospholipase A2 catalytic domain"/>
    <property type="match status" value="2"/>
</dbReference>
<dbReference type="InterPro" id="IPR050301">
    <property type="entry name" value="NTE"/>
</dbReference>
<feature type="short sequence motif" description="GXGXXG" evidence="4">
    <location>
        <begin position="110"/>
        <end position="115"/>
    </location>
</feature>
<dbReference type="OrthoDB" id="9770965at2"/>
<dbReference type="Proteomes" id="UP000290253">
    <property type="component" value="Unassembled WGS sequence"/>
</dbReference>
<keyword evidence="9" id="KW-1185">Reference proteome</keyword>
<evidence type="ECO:0000256" key="5">
    <source>
        <dbReference type="SAM" id="MobiDB-lite"/>
    </source>
</evidence>
<dbReference type="PROSITE" id="PS51635">
    <property type="entry name" value="PNPLA"/>
    <property type="match status" value="1"/>
</dbReference>
<evidence type="ECO:0000256" key="3">
    <source>
        <dbReference type="ARBA" id="ARBA00023098"/>
    </source>
</evidence>
<evidence type="ECO:0000313" key="8">
    <source>
        <dbReference type="EMBL" id="RXS95105.1"/>
    </source>
</evidence>
<feature type="active site" description="Nucleophile" evidence="4">
    <location>
        <position position="139"/>
    </location>
</feature>
<feature type="short sequence motif" description="GXSXG" evidence="4">
    <location>
        <begin position="137"/>
        <end position="141"/>
    </location>
</feature>
<dbReference type="SUPFAM" id="SSF52151">
    <property type="entry name" value="FabD/lysophospholipase-like"/>
    <property type="match status" value="1"/>
</dbReference>
<feature type="active site" description="Proton acceptor" evidence="4">
    <location>
        <position position="285"/>
    </location>
</feature>
<evidence type="ECO:0000256" key="4">
    <source>
        <dbReference type="PROSITE-ProRule" id="PRU01161"/>
    </source>
</evidence>
<evidence type="ECO:0000256" key="6">
    <source>
        <dbReference type="SAM" id="SignalP"/>
    </source>
</evidence>
<dbReference type="PANTHER" id="PTHR14226">
    <property type="entry name" value="NEUROPATHY TARGET ESTERASE/SWISS CHEESE D.MELANOGASTER"/>
    <property type="match status" value="1"/>
</dbReference>
<feature type="signal peptide" evidence="6">
    <location>
        <begin position="1"/>
        <end position="31"/>
    </location>
</feature>
<dbReference type="CDD" id="cd07205">
    <property type="entry name" value="Pat_PNPLA6_PNPLA7_NTE1_like"/>
    <property type="match status" value="1"/>
</dbReference>
<comment type="caution">
    <text evidence="8">The sequence shown here is derived from an EMBL/GenBank/DDBJ whole genome shotgun (WGS) entry which is preliminary data.</text>
</comment>